<organism evidence="2 3">
    <name type="scientific">Pseudomonas fluorescens</name>
    <dbReference type="NCBI Taxonomy" id="294"/>
    <lineage>
        <taxon>Bacteria</taxon>
        <taxon>Pseudomonadati</taxon>
        <taxon>Pseudomonadota</taxon>
        <taxon>Gammaproteobacteria</taxon>
        <taxon>Pseudomonadales</taxon>
        <taxon>Pseudomonadaceae</taxon>
        <taxon>Pseudomonas</taxon>
    </lineage>
</organism>
<evidence type="ECO:0000313" key="3">
    <source>
        <dbReference type="Proteomes" id="UP000061348"/>
    </source>
</evidence>
<keyword evidence="1" id="KW-0175">Coiled coil</keyword>
<name>A0A120G8G7_PSEFL</name>
<evidence type="ECO:0000256" key="1">
    <source>
        <dbReference type="SAM" id="Coils"/>
    </source>
</evidence>
<evidence type="ECO:0000313" key="2">
    <source>
        <dbReference type="EMBL" id="KWV88824.1"/>
    </source>
</evidence>
<gene>
    <name evidence="2" type="ORF">PFLmoz3_01719</name>
</gene>
<dbReference type="RefSeq" id="WP_155718111.1">
    <property type="nucleotide sequence ID" value="NZ_LCYA01000052.1"/>
</dbReference>
<proteinExistence type="predicted"/>
<dbReference type="EMBL" id="LCYA01000052">
    <property type="protein sequence ID" value="KWV88824.1"/>
    <property type="molecule type" value="Genomic_DNA"/>
</dbReference>
<feature type="coiled-coil region" evidence="1">
    <location>
        <begin position="19"/>
        <end position="53"/>
    </location>
</feature>
<dbReference type="Proteomes" id="UP000061348">
    <property type="component" value="Unassembled WGS sequence"/>
</dbReference>
<protein>
    <submittedName>
        <fullName evidence="2">Uncharacterized protein</fullName>
    </submittedName>
</protein>
<sequence length="101" mass="10970">MARQLVNASASASLNPGDLESLVKLLESLTKDIASLKADLAFLKSENIETNRKIVSEKYGEVVAKGMANNAKALSELARKPAPIIEKLTPDFNEYFSGRAF</sequence>
<comment type="caution">
    <text evidence="2">The sequence shown here is derived from an EMBL/GenBank/DDBJ whole genome shotgun (WGS) entry which is preliminary data.</text>
</comment>
<dbReference type="PATRIC" id="fig|294.194.peg.1921"/>
<dbReference type="AlphaFoldDB" id="A0A120G8G7"/>
<accession>A0A120G8G7</accession>
<reference evidence="2 3" key="1">
    <citation type="submission" date="2015-05" db="EMBL/GenBank/DDBJ databases">
        <title>A genomic and transcriptomic approach to investigate the blue pigment phenotype in Pseudomonas fluorescens.</title>
        <authorList>
            <person name="Andreani N.A."/>
            <person name="Cardazzo B."/>
        </authorList>
    </citation>
    <scope>NUCLEOTIDE SEQUENCE [LARGE SCALE GENOMIC DNA]</scope>
    <source>
        <strain evidence="2 3">Ps_22</strain>
    </source>
</reference>